<reference evidence="4" key="3">
    <citation type="submission" date="2023-03" db="UniProtKB">
        <authorList>
            <consortium name="EnsemblPlants"/>
        </authorList>
    </citation>
    <scope>IDENTIFICATION</scope>
    <source>
        <strain evidence="4">cv. Chiifu-401-42</strain>
    </source>
</reference>
<name>M4CKG7_BRACM</name>
<dbReference type="eggNOG" id="KOG1987">
    <property type="taxonomic scope" value="Eukaryota"/>
</dbReference>
<dbReference type="AlphaFoldDB" id="M4CKG7"/>
<evidence type="ECO:0000256" key="1">
    <source>
        <dbReference type="ARBA" id="ARBA00023054"/>
    </source>
</evidence>
<evidence type="ECO:0000313" key="4">
    <source>
        <dbReference type="EnsemblPlants" id="Bra004702.1-P"/>
    </source>
</evidence>
<reference evidence="4 5" key="2">
    <citation type="journal article" date="2018" name="Hortic Res">
        <title>Improved Brassica rapa reference genome by single-molecule sequencing and chromosome conformation capture technologies.</title>
        <authorList>
            <person name="Zhang L."/>
            <person name="Cai X."/>
            <person name="Wu J."/>
            <person name="Liu M."/>
            <person name="Grob S."/>
            <person name="Cheng F."/>
            <person name="Liang J."/>
            <person name="Cai C."/>
            <person name="Liu Z."/>
            <person name="Liu B."/>
            <person name="Wang F."/>
            <person name="Li S."/>
            <person name="Liu F."/>
            <person name="Li X."/>
            <person name="Cheng L."/>
            <person name="Yang W."/>
            <person name="Li M.H."/>
            <person name="Grossniklaus U."/>
            <person name="Zheng H."/>
            <person name="Wang X."/>
        </authorList>
    </citation>
    <scope>NUCLEOTIDE SEQUENCE [LARGE SCALE GENOMIC DNA]</scope>
    <source>
        <strain evidence="4 5">cv. Chiifu-401-42</strain>
    </source>
</reference>
<protein>
    <recommendedName>
        <fullName evidence="3">MATH domain-containing protein</fullName>
    </recommendedName>
</protein>
<dbReference type="PANTHER" id="PTHR46236:SF29">
    <property type="entry name" value="MATH DOMAIN-CONTAINING PROTEIN"/>
    <property type="match status" value="1"/>
</dbReference>
<dbReference type="CDD" id="cd00121">
    <property type="entry name" value="MATH"/>
    <property type="match status" value="1"/>
</dbReference>
<sequence>MWSQNPSFRFEIEELWKKKKKADRIFSKIFVAGGCEWEGNLLMNHDHLSVYLHATKPKSLRIGWKRNVSFYFTVLNHRKIERCRSESCFSEEDIRSLAEHPDIALGFKPKSQVVKTAYMNVLLGLINTLNKPSESHLEAELVISHSELSELEEVGFKIDWLKSKLENNFLERKKDDADGSRVQQLEERVKNLEDVSLEKKKADEAYGFRVQQFEESVKKLEMMVSVLKAKLDQEKAKSDSDDFLLL</sequence>
<dbReference type="OMA" id="GCEWEGN"/>
<evidence type="ECO:0000256" key="2">
    <source>
        <dbReference type="SAM" id="Coils"/>
    </source>
</evidence>
<dbReference type="Pfam" id="PF22486">
    <property type="entry name" value="MATH_2"/>
    <property type="match status" value="1"/>
</dbReference>
<dbReference type="InterPro" id="IPR008974">
    <property type="entry name" value="TRAF-like"/>
</dbReference>
<dbReference type="Proteomes" id="UP000011750">
    <property type="component" value="Chromosome A05"/>
</dbReference>
<feature type="domain" description="MATH" evidence="3">
    <location>
        <begin position="8"/>
        <end position="98"/>
    </location>
</feature>
<proteinExistence type="predicted"/>
<keyword evidence="5" id="KW-1185">Reference proteome</keyword>
<dbReference type="Gramene" id="Bra004702.1">
    <property type="protein sequence ID" value="Bra004702.1-P"/>
    <property type="gene ID" value="Bra004702"/>
</dbReference>
<dbReference type="Gene3D" id="2.60.210.10">
    <property type="entry name" value="Apoptosis, Tumor Necrosis Factor Receptor Associated Protein 2, Chain A"/>
    <property type="match status" value="1"/>
</dbReference>
<organism evidence="4 5">
    <name type="scientific">Brassica campestris</name>
    <name type="common">Field mustard</name>
    <dbReference type="NCBI Taxonomy" id="3711"/>
    <lineage>
        <taxon>Eukaryota</taxon>
        <taxon>Viridiplantae</taxon>
        <taxon>Streptophyta</taxon>
        <taxon>Embryophyta</taxon>
        <taxon>Tracheophyta</taxon>
        <taxon>Spermatophyta</taxon>
        <taxon>Magnoliopsida</taxon>
        <taxon>eudicotyledons</taxon>
        <taxon>Gunneridae</taxon>
        <taxon>Pentapetalae</taxon>
        <taxon>rosids</taxon>
        <taxon>malvids</taxon>
        <taxon>Brassicales</taxon>
        <taxon>Brassicaceae</taxon>
        <taxon>Brassiceae</taxon>
        <taxon>Brassica</taxon>
    </lineage>
</organism>
<dbReference type="PANTHER" id="PTHR46236">
    <property type="entry name" value="TRAF-LIKE SUPERFAMILY PROTEIN"/>
    <property type="match status" value="1"/>
</dbReference>
<keyword evidence="1 2" id="KW-0175">Coiled coil</keyword>
<dbReference type="InParanoid" id="M4CKG7"/>
<dbReference type="EnsemblPlants" id="Bra004702.1">
    <property type="protein sequence ID" value="Bra004702.1-P"/>
    <property type="gene ID" value="Bra004702"/>
</dbReference>
<feature type="coiled-coil region" evidence="2">
    <location>
        <begin position="182"/>
        <end position="237"/>
    </location>
</feature>
<evidence type="ECO:0000259" key="3">
    <source>
        <dbReference type="Pfam" id="PF22486"/>
    </source>
</evidence>
<dbReference type="SUPFAM" id="SSF49599">
    <property type="entry name" value="TRAF domain-like"/>
    <property type="match status" value="1"/>
</dbReference>
<dbReference type="InterPro" id="IPR050804">
    <property type="entry name" value="MCC"/>
</dbReference>
<dbReference type="InterPro" id="IPR002083">
    <property type="entry name" value="MATH/TRAF_dom"/>
</dbReference>
<dbReference type="HOGENOM" id="CLU_1130453_0_0_1"/>
<reference evidence="4 5" key="1">
    <citation type="journal article" date="2011" name="Nat. Genet.">
        <title>The genome of the mesopolyploid crop species Brassica rapa.</title>
        <authorList>
            <consortium name="Brassica rapa Genome Sequencing Project Consortium"/>
            <person name="Wang X."/>
            <person name="Wang H."/>
            <person name="Wang J."/>
            <person name="Sun R."/>
            <person name="Wu J."/>
            <person name="Liu S."/>
            <person name="Bai Y."/>
            <person name="Mun J.H."/>
            <person name="Bancroft I."/>
            <person name="Cheng F."/>
            <person name="Huang S."/>
            <person name="Li X."/>
            <person name="Hua W."/>
            <person name="Wang J."/>
            <person name="Wang X."/>
            <person name="Freeling M."/>
            <person name="Pires J.C."/>
            <person name="Paterson A.H."/>
            <person name="Chalhoub B."/>
            <person name="Wang B."/>
            <person name="Hayward A."/>
            <person name="Sharpe A.G."/>
            <person name="Park B.S."/>
            <person name="Weisshaar B."/>
            <person name="Liu B."/>
            <person name="Li B."/>
            <person name="Liu B."/>
            <person name="Tong C."/>
            <person name="Song C."/>
            <person name="Duran C."/>
            <person name="Peng C."/>
            <person name="Geng C."/>
            <person name="Koh C."/>
            <person name="Lin C."/>
            <person name="Edwards D."/>
            <person name="Mu D."/>
            <person name="Shen D."/>
            <person name="Soumpourou E."/>
            <person name="Li F."/>
            <person name="Fraser F."/>
            <person name="Conant G."/>
            <person name="Lassalle G."/>
            <person name="King G.J."/>
            <person name="Bonnema G."/>
            <person name="Tang H."/>
            <person name="Wang H."/>
            <person name="Belcram H."/>
            <person name="Zhou H."/>
            <person name="Hirakawa H."/>
            <person name="Abe H."/>
            <person name="Guo H."/>
            <person name="Wang H."/>
            <person name="Jin H."/>
            <person name="Parkin I.A."/>
            <person name="Batley J."/>
            <person name="Kim J.S."/>
            <person name="Just J."/>
            <person name="Li J."/>
            <person name="Xu J."/>
            <person name="Deng J."/>
            <person name="Kim J.A."/>
            <person name="Li J."/>
            <person name="Yu J."/>
            <person name="Meng J."/>
            <person name="Wang J."/>
            <person name="Min J."/>
            <person name="Poulain J."/>
            <person name="Wang J."/>
            <person name="Hatakeyama K."/>
            <person name="Wu K."/>
            <person name="Wang L."/>
            <person name="Fang L."/>
            <person name="Trick M."/>
            <person name="Links M.G."/>
            <person name="Zhao M."/>
            <person name="Jin M."/>
            <person name="Ramchiary N."/>
            <person name="Drou N."/>
            <person name="Berkman P.J."/>
            <person name="Cai Q."/>
            <person name="Huang Q."/>
            <person name="Li R."/>
            <person name="Tabata S."/>
            <person name="Cheng S."/>
            <person name="Zhang S."/>
            <person name="Zhang S."/>
            <person name="Huang S."/>
            <person name="Sato S."/>
            <person name="Sun S."/>
            <person name="Kwon S.J."/>
            <person name="Choi S.R."/>
            <person name="Lee T.H."/>
            <person name="Fan W."/>
            <person name="Zhao X."/>
            <person name="Tan X."/>
            <person name="Xu X."/>
            <person name="Wang Y."/>
            <person name="Qiu Y."/>
            <person name="Yin Y."/>
            <person name="Li Y."/>
            <person name="Du Y."/>
            <person name="Liao Y."/>
            <person name="Lim Y."/>
            <person name="Narusaka Y."/>
            <person name="Wang Y."/>
            <person name="Wang Z."/>
            <person name="Li Z."/>
            <person name="Wang Z."/>
            <person name="Xiong Z."/>
            <person name="Zhang Z."/>
        </authorList>
    </citation>
    <scope>NUCLEOTIDE SEQUENCE [LARGE SCALE GENOMIC DNA]</scope>
    <source>
        <strain evidence="4 5">cv. Chiifu-401-42</strain>
    </source>
</reference>
<accession>M4CKG7</accession>
<evidence type="ECO:0000313" key="5">
    <source>
        <dbReference type="Proteomes" id="UP000011750"/>
    </source>
</evidence>